<reference evidence="5" key="1">
    <citation type="submission" date="2018-05" db="EMBL/GenBank/DDBJ databases">
        <authorList>
            <person name="Lanie J.A."/>
            <person name="Ng W.-L."/>
            <person name="Kazmierczak K.M."/>
            <person name="Andrzejewski T.M."/>
            <person name="Davidsen T.M."/>
            <person name="Wayne K.J."/>
            <person name="Tettelin H."/>
            <person name="Glass J.I."/>
            <person name="Rusch D."/>
            <person name="Podicherti R."/>
            <person name="Tsui H.-C.T."/>
            <person name="Winkler M.E."/>
        </authorList>
    </citation>
    <scope>NUCLEOTIDE SEQUENCE</scope>
</reference>
<evidence type="ECO:0000256" key="1">
    <source>
        <dbReference type="ARBA" id="ARBA00022617"/>
    </source>
</evidence>
<keyword evidence="3" id="KW-0408">Iron</keyword>
<evidence type="ECO:0000313" key="5">
    <source>
        <dbReference type="EMBL" id="SVA30055.1"/>
    </source>
</evidence>
<name>A0A381UPG7_9ZZZZ</name>
<sequence>MAASEEIAAWDISISPDGNGLPEGSGTAVGGKSIYMEKCLVCHGQEGSGLLNDRLAGGHGTLGGPAPIKTVGSYWPYATTIFDYVRRAMPYLQPQTLSNEEVYALTAYLLFLNGIISEDEAMDAQTLPGVKMPNRDNFILAYPGEN</sequence>
<organism evidence="5">
    <name type="scientific">marine metagenome</name>
    <dbReference type="NCBI Taxonomy" id="408172"/>
    <lineage>
        <taxon>unclassified sequences</taxon>
        <taxon>metagenomes</taxon>
        <taxon>ecological metagenomes</taxon>
    </lineage>
</organism>
<gene>
    <name evidence="5" type="ORF">METZ01_LOCUS82909</name>
</gene>
<dbReference type="Pfam" id="PF13442">
    <property type="entry name" value="Cytochrome_CBB3"/>
    <property type="match status" value="1"/>
</dbReference>
<evidence type="ECO:0000256" key="2">
    <source>
        <dbReference type="ARBA" id="ARBA00022723"/>
    </source>
</evidence>
<accession>A0A381UPG7</accession>
<protein>
    <recommendedName>
        <fullName evidence="4">Cytochrome c domain-containing protein</fullName>
    </recommendedName>
</protein>
<keyword evidence="2" id="KW-0479">Metal-binding</keyword>
<dbReference type="PANTHER" id="PTHR35008">
    <property type="entry name" value="BLL4482 PROTEIN-RELATED"/>
    <property type="match status" value="1"/>
</dbReference>
<dbReference type="InterPro" id="IPR036909">
    <property type="entry name" value="Cyt_c-like_dom_sf"/>
</dbReference>
<evidence type="ECO:0000259" key="4">
    <source>
        <dbReference type="PROSITE" id="PS51007"/>
    </source>
</evidence>
<dbReference type="InterPro" id="IPR051459">
    <property type="entry name" value="Cytochrome_c-type_DH"/>
</dbReference>
<dbReference type="GO" id="GO:0020037">
    <property type="term" value="F:heme binding"/>
    <property type="evidence" value="ECO:0007669"/>
    <property type="project" value="InterPro"/>
</dbReference>
<dbReference type="InterPro" id="IPR009056">
    <property type="entry name" value="Cyt_c-like_dom"/>
</dbReference>
<proteinExistence type="predicted"/>
<keyword evidence="1" id="KW-0349">Heme</keyword>
<dbReference type="Gene3D" id="1.10.760.10">
    <property type="entry name" value="Cytochrome c-like domain"/>
    <property type="match status" value="1"/>
</dbReference>
<evidence type="ECO:0000256" key="3">
    <source>
        <dbReference type="ARBA" id="ARBA00023004"/>
    </source>
</evidence>
<dbReference type="SUPFAM" id="SSF46626">
    <property type="entry name" value="Cytochrome c"/>
    <property type="match status" value="1"/>
</dbReference>
<dbReference type="GO" id="GO:0009055">
    <property type="term" value="F:electron transfer activity"/>
    <property type="evidence" value="ECO:0007669"/>
    <property type="project" value="InterPro"/>
</dbReference>
<dbReference type="GO" id="GO:0046872">
    <property type="term" value="F:metal ion binding"/>
    <property type="evidence" value="ECO:0007669"/>
    <property type="project" value="UniProtKB-KW"/>
</dbReference>
<dbReference type="EMBL" id="UINC01006859">
    <property type="protein sequence ID" value="SVA30055.1"/>
    <property type="molecule type" value="Genomic_DNA"/>
</dbReference>
<feature type="domain" description="Cytochrome c" evidence="4">
    <location>
        <begin position="26"/>
        <end position="113"/>
    </location>
</feature>
<dbReference type="AlphaFoldDB" id="A0A381UPG7"/>
<dbReference type="PANTHER" id="PTHR35008:SF8">
    <property type="entry name" value="ALCOHOL DEHYDROGENASE CYTOCHROME C SUBUNIT"/>
    <property type="match status" value="1"/>
</dbReference>
<dbReference type="PROSITE" id="PS51007">
    <property type="entry name" value="CYTC"/>
    <property type="match status" value="1"/>
</dbReference>